<accession>A0ABS8RYB2</accession>
<dbReference type="Proteomes" id="UP000823775">
    <property type="component" value="Unassembled WGS sequence"/>
</dbReference>
<reference evidence="2 3" key="1">
    <citation type="journal article" date="2021" name="BMC Genomics">
        <title>Datura genome reveals duplications of psychoactive alkaloid biosynthetic genes and high mutation rate following tissue culture.</title>
        <authorList>
            <person name="Rajewski A."/>
            <person name="Carter-House D."/>
            <person name="Stajich J."/>
            <person name="Litt A."/>
        </authorList>
    </citation>
    <scope>NUCLEOTIDE SEQUENCE [LARGE SCALE GENOMIC DNA]</scope>
    <source>
        <strain evidence="2">AR-01</strain>
    </source>
</reference>
<evidence type="ECO:0000313" key="2">
    <source>
        <dbReference type="EMBL" id="MCD7451788.1"/>
    </source>
</evidence>
<evidence type="ECO:0000313" key="3">
    <source>
        <dbReference type="Proteomes" id="UP000823775"/>
    </source>
</evidence>
<comment type="caution">
    <text evidence="2">The sequence shown here is derived from an EMBL/GenBank/DDBJ whole genome shotgun (WGS) entry which is preliminary data.</text>
</comment>
<gene>
    <name evidence="2" type="ORF">HAX54_013437</name>
</gene>
<name>A0ABS8RYB2_DATST</name>
<dbReference type="EMBL" id="JACEIK010000181">
    <property type="protein sequence ID" value="MCD7451788.1"/>
    <property type="molecule type" value="Genomic_DNA"/>
</dbReference>
<proteinExistence type="predicted"/>
<feature type="region of interest" description="Disordered" evidence="1">
    <location>
        <begin position="1"/>
        <end position="30"/>
    </location>
</feature>
<keyword evidence="3" id="KW-1185">Reference proteome</keyword>
<sequence>MKEDKKDMNLNLTKQKKELAGNGRNEAPLHRGRMNIGAKITQIMVTLFRGLSFCLAQAHGRLLNRIKFSTSVPISSTCLRQTEVPRLLFLQGTLSAHKQGHLRKHLAESPSFEYCINKGIVAREYPFVVGCISEKFQRLSIYTAERESLFNGLWCPVVGALAGS</sequence>
<organism evidence="2 3">
    <name type="scientific">Datura stramonium</name>
    <name type="common">Jimsonweed</name>
    <name type="synonym">Common thornapple</name>
    <dbReference type="NCBI Taxonomy" id="4076"/>
    <lineage>
        <taxon>Eukaryota</taxon>
        <taxon>Viridiplantae</taxon>
        <taxon>Streptophyta</taxon>
        <taxon>Embryophyta</taxon>
        <taxon>Tracheophyta</taxon>
        <taxon>Spermatophyta</taxon>
        <taxon>Magnoliopsida</taxon>
        <taxon>eudicotyledons</taxon>
        <taxon>Gunneridae</taxon>
        <taxon>Pentapetalae</taxon>
        <taxon>asterids</taxon>
        <taxon>lamiids</taxon>
        <taxon>Solanales</taxon>
        <taxon>Solanaceae</taxon>
        <taxon>Solanoideae</taxon>
        <taxon>Datureae</taxon>
        <taxon>Datura</taxon>
    </lineage>
</organism>
<evidence type="ECO:0000256" key="1">
    <source>
        <dbReference type="SAM" id="MobiDB-lite"/>
    </source>
</evidence>
<protein>
    <submittedName>
        <fullName evidence="2">Uncharacterized protein</fullName>
    </submittedName>
</protein>